<reference evidence="1 2" key="1">
    <citation type="journal article" date="2017" name="Int. J. Syst. Evol. Microbiol.">
        <title>Ramlibacter monticola sp. nov., isolated from forest soil.</title>
        <authorList>
            <person name="Chaudhary D.K."/>
            <person name="Kim J."/>
        </authorList>
    </citation>
    <scope>NUCLEOTIDE SEQUENCE [LARGE SCALE GENOMIC DNA]</scope>
    <source>
        <strain evidence="1 2">KACC 19175</strain>
    </source>
</reference>
<organism evidence="1 2">
    <name type="scientific">Ramlibacter monticola</name>
    <dbReference type="NCBI Taxonomy" id="1926872"/>
    <lineage>
        <taxon>Bacteria</taxon>
        <taxon>Pseudomonadati</taxon>
        <taxon>Pseudomonadota</taxon>
        <taxon>Betaproteobacteria</taxon>
        <taxon>Burkholderiales</taxon>
        <taxon>Comamonadaceae</taxon>
        <taxon>Ramlibacter</taxon>
    </lineage>
</organism>
<sequence length="140" mass="15657">MNQVQLIDIANAKTHIETALELEKRFVAHISNHAVPDNVPTRLNVTGREISVPWFALTATAVGRMVRDGDGDFITEYVFYVPHGDDCVEVWRCYLRPNGRLSEQVSGDVGVCDHDNKYIAMQICGRVVLGILNSAVYRPD</sequence>
<dbReference type="Proteomes" id="UP000599109">
    <property type="component" value="Unassembled WGS sequence"/>
</dbReference>
<evidence type="ECO:0000313" key="2">
    <source>
        <dbReference type="Proteomes" id="UP000599109"/>
    </source>
</evidence>
<dbReference type="AlphaFoldDB" id="A0A936Z1X8"/>
<protein>
    <submittedName>
        <fullName evidence="1">Uncharacterized protein</fullName>
    </submittedName>
</protein>
<gene>
    <name evidence="1" type="ORF">JJ685_14765</name>
</gene>
<dbReference type="RefSeq" id="WP_201675028.1">
    <property type="nucleotide sequence ID" value="NZ_JAEQNE010000003.1"/>
</dbReference>
<dbReference type="EMBL" id="JAEQNE010000003">
    <property type="protein sequence ID" value="MBL0392399.1"/>
    <property type="molecule type" value="Genomic_DNA"/>
</dbReference>
<keyword evidence="2" id="KW-1185">Reference proteome</keyword>
<evidence type="ECO:0000313" key="1">
    <source>
        <dbReference type="EMBL" id="MBL0392399.1"/>
    </source>
</evidence>
<accession>A0A936Z1X8</accession>
<name>A0A936Z1X8_9BURK</name>
<proteinExistence type="predicted"/>
<comment type="caution">
    <text evidence="1">The sequence shown here is derived from an EMBL/GenBank/DDBJ whole genome shotgun (WGS) entry which is preliminary data.</text>
</comment>